<dbReference type="AlphaFoldDB" id="A0A3L7AQX9"/>
<dbReference type="SUPFAM" id="SSF52540">
    <property type="entry name" value="P-loop containing nucleoside triphosphate hydrolases"/>
    <property type="match status" value="1"/>
</dbReference>
<feature type="coiled-coil region" evidence="4">
    <location>
        <begin position="292"/>
        <end position="319"/>
    </location>
</feature>
<keyword evidence="8" id="KW-1185">Reference proteome</keyword>
<protein>
    <recommendedName>
        <fullName evidence="3">Nuclease SbcCD subunit C</fullName>
    </recommendedName>
</protein>
<dbReference type="Gene3D" id="3.40.50.300">
    <property type="entry name" value="P-loop containing nucleotide triphosphate hydrolases"/>
    <property type="match status" value="2"/>
</dbReference>
<dbReference type="InterPro" id="IPR038729">
    <property type="entry name" value="Rad50/SbcC_AAA"/>
</dbReference>
<proteinExistence type="inferred from homology"/>
<feature type="region of interest" description="Disordered" evidence="5">
    <location>
        <begin position="805"/>
        <end position="843"/>
    </location>
</feature>
<comment type="subunit">
    <text evidence="2">Heterodimer of SbcC and SbcD.</text>
</comment>
<comment type="similarity">
    <text evidence="1">Belongs to the SMC family. SbcC subfamily.</text>
</comment>
<evidence type="ECO:0000256" key="1">
    <source>
        <dbReference type="ARBA" id="ARBA00006930"/>
    </source>
</evidence>
<dbReference type="Pfam" id="PF13476">
    <property type="entry name" value="AAA_23"/>
    <property type="match status" value="1"/>
</dbReference>
<organism evidence="7 8">
    <name type="scientific">Mycetocola lacteus</name>
    <dbReference type="NCBI Taxonomy" id="76637"/>
    <lineage>
        <taxon>Bacteria</taxon>
        <taxon>Bacillati</taxon>
        <taxon>Actinomycetota</taxon>
        <taxon>Actinomycetes</taxon>
        <taxon>Micrococcales</taxon>
        <taxon>Microbacteriaceae</taxon>
        <taxon>Mycetocola</taxon>
    </lineage>
</organism>
<gene>
    <name evidence="7" type="ORF">D9V34_06330</name>
</gene>
<evidence type="ECO:0000313" key="7">
    <source>
        <dbReference type="EMBL" id="RLP82866.1"/>
    </source>
</evidence>
<comment type="caution">
    <text evidence="7">The sequence shown here is derived from an EMBL/GenBank/DDBJ whole genome shotgun (WGS) entry which is preliminary data.</text>
</comment>
<evidence type="ECO:0000256" key="5">
    <source>
        <dbReference type="SAM" id="MobiDB-lite"/>
    </source>
</evidence>
<dbReference type="RefSeq" id="WP_121688010.1">
    <property type="nucleotide sequence ID" value="NZ_RCUY01000005.1"/>
</dbReference>
<evidence type="ECO:0000313" key="8">
    <source>
        <dbReference type="Proteomes" id="UP000269438"/>
    </source>
</evidence>
<feature type="compositionally biased region" description="Low complexity" evidence="5">
    <location>
        <begin position="225"/>
        <end position="236"/>
    </location>
</feature>
<feature type="domain" description="Rad50/SbcC-type AAA" evidence="6">
    <location>
        <begin position="5"/>
        <end position="199"/>
    </location>
</feature>
<evidence type="ECO:0000256" key="4">
    <source>
        <dbReference type="SAM" id="Coils"/>
    </source>
</evidence>
<feature type="region of interest" description="Disordered" evidence="5">
    <location>
        <begin position="223"/>
        <end position="262"/>
    </location>
</feature>
<accession>A0A3L7AQX9</accession>
<dbReference type="GO" id="GO:0016887">
    <property type="term" value="F:ATP hydrolysis activity"/>
    <property type="evidence" value="ECO:0007669"/>
    <property type="project" value="InterPro"/>
</dbReference>
<sequence>MRIHRLSIAGFGPFLDTQEVDFDAFAAEGLFLIAGKTGAGKSSILDAICFALYDGAPRYDGTPGRLRSDHCGPGDPTLVELEFSTGGERYRVRRSPGYERPKSRGAGTTMQKPTAELAILRPDGWEVLFAQPREVGKELAEIVKLRREQFLQVILLAQNRFGEFLRAQSSERLELLRTLFGTARFEHYERDIFERMREAEGELSSRKSAAEALAVRVGEVLPAQSSADDSGEGSADNLGDASVQGSALGPGQPADSFTLPPMPAVPDADWFARAREVSAAEVARTESALGVADARQQEAREALREREALADRQRRLTAARAEFAALGERSAEIDGDRVTLEAADRAAQVEPLVQRLEAARDARAAIEDTHTALIRAAEAAKPVDTTAEDTDTAQTESADLSLVADPATPEDALTAIAERRTRHLGRLEAEAKAGRELPTLNARVATRTKEEEAAASALIRAQERGAALPADLARARETRNETAARAARLDSLLGETQSLSARAEALSALIALGPRLSSAREVAAQAETSQQAAAAHQRAVLRRRLAGFAGELAAELESGEPCAVCGSTTHPHPAEVSADAVGEEDVTAAEARVAEAARALAAATSTLGELAQNRSALSARAFGSADVPEDLEAARHALVADLAEATRIRSEAEQAARDLPARETEIEALEAEQNRADAVIAEGRDALAAAASARVSAHQAAEDLSRRLALAHVGYPDLPAAIEAVTRARDLARDRARIMGDRVRLQAAVETAREERDLALAANGFAREEDWAAARRADREQIRARVSAHDTALAAVSGRIESPDLVDLPAEPVDPGEAREAEHRAGLDRDTAASAHHDQRSRHRDLDTLLTSLADAQADIAEELTTFERLRALATVLRGGENNARRMRLESFVLAAELEEIVRAANLRLAEMSGGRFHLEHDDTVQHGRGQSGLGLNIFDGFTGVARATQSLSGGESFLASLALALGLAEVVTQRAGDITLDTLFIDEGFGSLDAETLDTAMATLDGLRAGGRTVGVISHVPAMQERIPARLTVHASGAGPSRIEYAEG</sequence>
<dbReference type="PANTHER" id="PTHR32114">
    <property type="entry name" value="ABC TRANSPORTER ABCH.3"/>
    <property type="match status" value="1"/>
</dbReference>
<dbReference type="EMBL" id="RCUY01000005">
    <property type="protein sequence ID" value="RLP82866.1"/>
    <property type="molecule type" value="Genomic_DNA"/>
</dbReference>
<name>A0A3L7AQX9_9MICO</name>
<feature type="compositionally biased region" description="Basic and acidic residues" evidence="5">
    <location>
        <begin position="816"/>
        <end position="838"/>
    </location>
</feature>
<dbReference type="OrthoDB" id="9795626at2"/>
<evidence type="ECO:0000259" key="6">
    <source>
        <dbReference type="Pfam" id="PF13476"/>
    </source>
</evidence>
<dbReference type="Proteomes" id="UP000269438">
    <property type="component" value="Unassembled WGS sequence"/>
</dbReference>
<dbReference type="InterPro" id="IPR027417">
    <property type="entry name" value="P-loop_NTPase"/>
</dbReference>
<evidence type="ECO:0000256" key="2">
    <source>
        <dbReference type="ARBA" id="ARBA00011322"/>
    </source>
</evidence>
<keyword evidence="4" id="KW-0175">Coiled coil</keyword>
<evidence type="ECO:0000256" key="3">
    <source>
        <dbReference type="ARBA" id="ARBA00013368"/>
    </source>
</evidence>
<dbReference type="GO" id="GO:0006302">
    <property type="term" value="P:double-strand break repair"/>
    <property type="evidence" value="ECO:0007669"/>
    <property type="project" value="InterPro"/>
</dbReference>
<dbReference type="Pfam" id="PF13558">
    <property type="entry name" value="SbcC_Walker_B"/>
    <property type="match status" value="1"/>
</dbReference>
<dbReference type="PANTHER" id="PTHR32114:SF2">
    <property type="entry name" value="ABC TRANSPORTER ABCH.3"/>
    <property type="match status" value="1"/>
</dbReference>
<reference evidence="7 8" key="1">
    <citation type="submission" date="2018-10" db="EMBL/GenBank/DDBJ databases">
        <authorList>
            <person name="Li J."/>
        </authorList>
    </citation>
    <scope>NUCLEOTIDE SEQUENCE [LARGE SCALE GENOMIC DNA]</scope>
    <source>
        <strain evidence="7 8">JCM 11654</strain>
    </source>
</reference>